<organism evidence="4 5">
    <name type="scientific">Thiothrix eikelboomii</name>
    <dbReference type="NCBI Taxonomy" id="92487"/>
    <lineage>
        <taxon>Bacteria</taxon>
        <taxon>Pseudomonadati</taxon>
        <taxon>Pseudomonadota</taxon>
        <taxon>Gammaproteobacteria</taxon>
        <taxon>Thiotrichales</taxon>
        <taxon>Thiotrichaceae</taxon>
        <taxon>Thiothrix</taxon>
    </lineage>
</organism>
<protein>
    <recommendedName>
        <fullName evidence="3">D-aminoacyl-tRNA deacylase</fullName>
        <shortName evidence="3">DTD</shortName>
        <ecNumber evidence="3">3.1.1.96</ecNumber>
    </recommendedName>
    <alternativeName>
        <fullName evidence="3">Gly-tRNA(Ala) deacylase</fullName>
        <ecNumber evidence="3">3.1.1.-</ecNumber>
    </alternativeName>
</protein>
<gene>
    <name evidence="3" type="primary">dtd</name>
    <name evidence="4" type="ORF">SAMN02745130_00343</name>
</gene>
<evidence type="ECO:0000313" key="5">
    <source>
        <dbReference type="Proteomes" id="UP000190460"/>
    </source>
</evidence>
<dbReference type="InterPro" id="IPR023509">
    <property type="entry name" value="DTD-like_sf"/>
</dbReference>
<dbReference type="STRING" id="92487.SAMN02745130_00343"/>
<evidence type="ECO:0000256" key="2">
    <source>
        <dbReference type="ARBA" id="ARBA00022801"/>
    </source>
</evidence>
<feature type="short sequence motif" description="Gly-cisPro motif, important for rejection of L-amino acids" evidence="3">
    <location>
        <begin position="137"/>
        <end position="138"/>
    </location>
</feature>
<evidence type="ECO:0000313" key="4">
    <source>
        <dbReference type="EMBL" id="SKA68723.1"/>
    </source>
</evidence>
<keyword evidence="2 3" id="KW-0378">Hydrolase</keyword>
<reference evidence="4 5" key="1">
    <citation type="submission" date="2017-02" db="EMBL/GenBank/DDBJ databases">
        <authorList>
            <person name="Peterson S.W."/>
        </authorList>
    </citation>
    <scope>NUCLEOTIDE SEQUENCE [LARGE SCALE GENOMIC DNA]</scope>
    <source>
        <strain evidence="4 5">ATCC 49788</strain>
    </source>
</reference>
<evidence type="ECO:0000256" key="3">
    <source>
        <dbReference type="HAMAP-Rule" id="MF_00518"/>
    </source>
</evidence>
<dbReference type="SUPFAM" id="SSF69500">
    <property type="entry name" value="DTD-like"/>
    <property type="match status" value="1"/>
</dbReference>
<dbReference type="HAMAP" id="MF_00518">
    <property type="entry name" value="Deacylase_Dtd"/>
    <property type="match status" value="1"/>
</dbReference>
<dbReference type="AlphaFoldDB" id="A0A1T4VUS3"/>
<proteinExistence type="inferred from homology"/>
<dbReference type="OrthoDB" id="9801395at2"/>
<dbReference type="EC" id="3.1.1.96" evidence="3"/>
<dbReference type="GO" id="GO:0106026">
    <property type="term" value="F:Gly-tRNA(Ala) deacylase activity"/>
    <property type="evidence" value="ECO:0007669"/>
    <property type="project" value="UniProtKB-UniRule"/>
</dbReference>
<evidence type="ECO:0000256" key="1">
    <source>
        <dbReference type="ARBA" id="ARBA00009673"/>
    </source>
</evidence>
<dbReference type="EC" id="3.1.1.-" evidence="3"/>
<dbReference type="RefSeq" id="WP_078920842.1">
    <property type="nucleotide sequence ID" value="NZ_FUYB01000001.1"/>
</dbReference>
<dbReference type="PANTHER" id="PTHR10472:SF5">
    <property type="entry name" value="D-AMINOACYL-TRNA DEACYLASE 1"/>
    <property type="match status" value="1"/>
</dbReference>
<dbReference type="Gene3D" id="3.50.80.10">
    <property type="entry name" value="D-tyrosyl-tRNA(Tyr) deacylase"/>
    <property type="match status" value="1"/>
</dbReference>
<comment type="subunit">
    <text evidence="3">Homodimer.</text>
</comment>
<keyword evidence="3" id="KW-0963">Cytoplasm</keyword>
<dbReference type="PANTHER" id="PTHR10472">
    <property type="entry name" value="D-TYROSYL-TRNA TYR DEACYLASE"/>
    <property type="match status" value="1"/>
</dbReference>
<dbReference type="NCBIfam" id="TIGR00256">
    <property type="entry name" value="D-aminoacyl-tRNA deacylase"/>
    <property type="match status" value="1"/>
</dbReference>
<dbReference type="EMBL" id="FUYB01000001">
    <property type="protein sequence ID" value="SKA68723.1"/>
    <property type="molecule type" value="Genomic_DNA"/>
</dbReference>
<dbReference type="GO" id="GO:0019478">
    <property type="term" value="P:D-amino acid catabolic process"/>
    <property type="evidence" value="ECO:0007669"/>
    <property type="project" value="UniProtKB-UniRule"/>
</dbReference>
<comment type="domain">
    <text evidence="3">A Gly-cisPro motif from one monomer fits into the active site of the other monomer to allow specific chiral rejection of L-amino acids.</text>
</comment>
<dbReference type="Proteomes" id="UP000190460">
    <property type="component" value="Unassembled WGS sequence"/>
</dbReference>
<dbReference type="Pfam" id="PF02580">
    <property type="entry name" value="Tyr_Deacylase"/>
    <property type="match status" value="1"/>
</dbReference>
<keyword evidence="5" id="KW-1185">Reference proteome</keyword>
<comment type="catalytic activity">
    <reaction evidence="3">
        <text>glycyl-tRNA(Ala) + H2O = tRNA(Ala) + glycine + H(+)</text>
        <dbReference type="Rhea" id="RHEA:53744"/>
        <dbReference type="Rhea" id="RHEA-COMP:9657"/>
        <dbReference type="Rhea" id="RHEA-COMP:13640"/>
        <dbReference type="ChEBI" id="CHEBI:15377"/>
        <dbReference type="ChEBI" id="CHEBI:15378"/>
        <dbReference type="ChEBI" id="CHEBI:57305"/>
        <dbReference type="ChEBI" id="CHEBI:78442"/>
        <dbReference type="ChEBI" id="CHEBI:78522"/>
    </reaction>
</comment>
<comment type="catalytic activity">
    <reaction evidence="3">
        <text>a D-aminoacyl-tRNA + H2O = a tRNA + a D-alpha-amino acid + H(+)</text>
        <dbReference type="Rhea" id="RHEA:13953"/>
        <dbReference type="Rhea" id="RHEA-COMP:10123"/>
        <dbReference type="Rhea" id="RHEA-COMP:10124"/>
        <dbReference type="ChEBI" id="CHEBI:15377"/>
        <dbReference type="ChEBI" id="CHEBI:15378"/>
        <dbReference type="ChEBI" id="CHEBI:59871"/>
        <dbReference type="ChEBI" id="CHEBI:78442"/>
        <dbReference type="ChEBI" id="CHEBI:79333"/>
        <dbReference type="EC" id="3.1.1.96"/>
    </reaction>
</comment>
<comment type="subcellular location">
    <subcellularLocation>
        <location evidence="3">Cytoplasm</location>
    </subcellularLocation>
</comment>
<dbReference type="GO" id="GO:0005737">
    <property type="term" value="C:cytoplasm"/>
    <property type="evidence" value="ECO:0007669"/>
    <property type="project" value="UniProtKB-SubCell"/>
</dbReference>
<comment type="similarity">
    <text evidence="1 3">Belongs to the DTD family.</text>
</comment>
<dbReference type="InterPro" id="IPR003732">
    <property type="entry name" value="Daa-tRNA_deacyls_DTD"/>
</dbReference>
<keyword evidence="3" id="KW-0694">RNA-binding</keyword>
<keyword evidence="3" id="KW-0820">tRNA-binding</keyword>
<dbReference type="GO" id="GO:0043908">
    <property type="term" value="F:Ser(Gly)-tRNA(Ala) hydrolase activity"/>
    <property type="evidence" value="ECO:0007669"/>
    <property type="project" value="UniProtKB-UniRule"/>
</dbReference>
<comment type="function">
    <text evidence="3">An aminoacyl-tRNA editing enzyme that deacylates mischarged D-aminoacyl-tRNAs. Also deacylates mischarged glycyl-tRNA(Ala), protecting cells against glycine mischarging by AlaRS. Acts via tRNA-based rather than protein-based catalysis; rejects L-amino acids rather than detecting D-amino acids in the active site. By recycling D-aminoacyl-tRNA to D-amino acids and free tRNA molecules, this enzyme counteracts the toxicity associated with the formation of D-aminoacyl-tRNA entities in vivo and helps enforce protein L-homochirality.</text>
</comment>
<sequence length="145" mass="15911">MIGLIQRVLTAKVVVDQNTVGAIPAGLLVLLGVERHDTEAQAKRLLERILNYRVFADHEGRMNRSLLDVQGGLLVVPQFTLPADTQKGNRPSFTPAAPPELGKHLFTYFCELIPAQGLELQAGIFGANMQVHLINDGPVTFWLTT</sequence>
<dbReference type="FunFam" id="3.50.80.10:FF:000001">
    <property type="entry name" value="D-aminoacyl-tRNA deacylase"/>
    <property type="match status" value="1"/>
</dbReference>
<name>A0A1T4VUS3_9GAMM</name>
<accession>A0A1T4VUS3</accession>
<dbReference type="GO" id="GO:0000049">
    <property type="term" value="F:tRNA binding"/>
    <property type="evidence" value="ECO:0007669"/>
    <property type="project" value="UniProtKB-UniRule"/>
</dbReference>
<dbReference type="GO" id="GO:0051500">
    <property type="term" value="F:D-tyrosyl-tRNA(Tyr) deacylase activity"/>
    <property type="evidence" value="ECO:0007669"/>
    <property type="project" value="TreeGrafter"/>
</dbReference>